<keyword evidence="11" id="KW-0732">Signal</keyword>
<comment type="similarity">
    <text evidence="2 10">Belongs to the glycosyl hydrolase 27 family.</text>
</comment>
<dbReference type="GO" id="GO:0005764">
    <property type="term" value="C:lysosome"/>
    <property type="evidence" value="ECO:0007669"/>
    <property type="project" value="UniProtKB-SubCell"/>
</dbReference>
<dbReference type="InterPro" id="IPR017853">
    <property type="entry name" value="GH"/>
</dbReference>
<gene>
    <name evidence="12" type="ORF">HNY73_011468</name>
</gene>
<dbReference type="PRINTS" id="PR00740">
    <property type="entry name" value="GLHYDRLASE27"/>
</dbReference>
<keyword evidence="8" id="KW-0458">Lysosome</keyword>
<sequence length="411" mass="47371">MRIKITFVLYLLSVHYQATLSLENGLARTPPMGWLAWERFKCNINCRFDPDNCISEKLFMEMADRLVDDGYRDAGYVYINVDDCWMAPARDSNGNMVPDPERFPHGIGYLADYMHKRGLKLGIYQDFGLKTCMGYPGIIGHMEQDANTFAKWKVDMVKLDGCHSTLAHMNHGYPSFGKYLNLTGRPMVYSCSWPYYQLINKIEPNYKLISTHCNLWRNYHDITPSWKSILNIIDFFGDNQEVLSRHIGPGCWSDPDMLMIGNQPLLPSQARVQMAVWSILPAPLLMSNDLRQMHPIFKNILLNLKAIKINQDPLGLPGKRIYKKNYIEVWTRPISPVQKENTSYAILVLNRGKSKKIVKFFLRDIGMINKSGYNCSSVFSNLNHHLLPNSHVNFAVRAMDVYMLNCEIILK</sequence>
<evidence type="ECO:0000256" key="9">
    <source>
        <dbReference type="ARBA" id="ARBA00023295"/>
    </source>
</evidence>
<dbReference type="GO" id="GO:0004557">
    <property type="term" value="F:alpha-galactosidase activity"/>
    <property type="evidence" value="ECO:0007669"/>
    <property type="project" value="TreeGrafter"/>
</dbReference>
<keyword evidence="6 10" id="KW-1015">Disulfide bond</keyword>
<evidence type="ECO:0000256" key="4">
    <source>
        <dbReference type="ARBA" id="ARBA00022801"/>
    </source>
</evidence>
<dbReference type="InterPro" id="IPR000111">
    <property type="entry name" value="Glyco_hydro_27/36_CS"/>
</dbReference>
<dbReference type="EC" id="3.2.1.-" evidence="10"/>
<keyword evidence="4 10" id="KW-0378">Hydrolase</keyword>
<dbReference type="PANTHER" id="PTHR11452:SF83">
    <property type="entry name" value="ALPHA-GALACTOSIDASE"/>
    <property type="match status" value="1"/>
</dbReference>
<dbReference type="SUPFAM" id="SSF51445">
    <property type="entry name" value="(Trans)glycosidases"/>
    <property type="match status" value="1"/>
</dbReference>
<comment type="subcellular location">
    <subcellularLocation>
        <location evidence="1">Lysosome</location>
    </subcellularLocation>
</comment>
<dbReference type="Pfam" id="PF16499">
    <property type="entry name" value="Melibiase_2"/>
    <property type="match status" value="1"/>
</dbReference>
<evidence type="ECO:0000256" key="7">
    <source>
        <dbReference type="ARBA" id="ARBA00023180"/>
    </source>
</evidence>
<dbReference type="PANTHER" id="PTHR11452">
    <property type="entry name" value="ALPHA-GALACTOSIDASE/ALPHA-N-ACETYLGALACTOSAMINIDASE"/>
    <property type="match status" value="1"/>
</dbReference>
<dbReference type="Gene3D" id="2.60.40.1180">
    <property type="entry name" value="Golgi alpha-mannosidase II"/>
    <property type="match status" value="1"/>
</dbReference>
<dbReference type="PROSITE" id="PS00512">
    <property type="entry name" value="ALPHA_GALACTOSIDASE"/>
    <property type="match status" value="1"/>
</dbReference>
<dbReference type="InterPro" id="IPR002241">
    <property type="entry name" value="Glyco_hydro_27"/>
</dbReference>
<feature type="chain" id="PRO_5035859557" description="Alpha-galactosidase" evidence="11">
    <location>
        <begin position="22"/>
        <end position="411"/>
    </location>
</feature>
<evidence type="ECO:0000256" key="10">
    <source>
        <dbReference type="RuleBase" id="RU361168"/>
    </source>
</evidence>
<evidence type="ECO:0000313" key="12">
    <source>
        <dbReference type="EMBL" id="KAF8785988.1"/>
    </source>
</evidence>
<evidence type="ECO:0000256" key="6">
    <source>
        <dbReference type="ARBA" id="ARBA00023157"/>
    </source>
</evidence>
<dbReference type="Proteomes" id="UP000807504">
    <property type="component" value="Unassembled WGS sequence"/>
</dbReference>
<keyword evidence="9 10" id="KW-0326">Glycosidase</keyword>
<accession>A0A8T0F6P0</accession>
<keyword evidence="5" id="KW-0443">Lipid metabolism</keyword>
<evidence type="ECO:0000256" key="5">
    <source>
        <dbReference type="ARBA" id="ARBA00023098"/>
    </source>
</evidence>
<dbReference type="CDD" id="cd14792">
    <property type="entry name" value="GH27"/>
    <property type="match status" value="1"/>
</dbReference>
<evidence type="ECO:0000256" key="3">
    <source>
        <dbReference type="ARBA" id="ARBA00011738"/>
    </source>
</evidence>
<dbReference type="GO" id="GO:0016139">
    <property type="term" value="P:glycoside catabolic process"/>
    <property type="evidence" value="ECO:0007669"/>
    <property type="project" value="TreeGrafter"/>
</dbReference>
<dbReference type="GO" id="GO:0009311">
    <property type="term" value="P:oligosaccharide metabolic process"/>
    <property type="evidence" value="ECO:0007669"/>
    <property type="project" value="TreeGrafter"/>
</dbReference>
<name>A0A8T0F6P0_ARGBR</name>
<dbReference type="GO" id="GO:0019377">
    <property type="term" value="P:glycolipid catabolic process"/>
    <property type="evidence" value="ECO:0007669"/>
    <property type="project" value="UniProtKB-ARBA"/>
</dbReference>
<reference evidence="12" key="2">
    <citation type="submission" date="2020-06" db="EMBL/GenBank/DDBJ databases">
        <authorList>
            <person name="Sheffer M."/>
        </authorList>
    </citation>
    <scope>NUCLEOTIDE SEQUENCE</scope>
</reference>
<feature type="signal peptide" evidence="11">
    <location>
        <begin position="1"/>
        <end position="21"/>
    </location>
</feature>
<comment type="caution">
    <text evidence="12">The sequence shown here is derived from an EMBL/GenBank/DDBJ whole genome shotgun (WGS) entry which is preliminary data.</text>
</comment>
<organism evidence="12 13">
    <name type="scientific">Argiope bruennichi</name>
    <name type="common">Wasp spider</name>
    <name type="synonym">Aranea bruennichi</name>
    <dbReference type="NCBI Taxonomy" id="94029"/>
    <lineage>
        <taxon>Eukaryota</taxon>
        <taxon>Metazoa</taxon>
        <taxon>Ecdysozoa</taxon>
        <taxon>Arthropoda</taxon>
        <taxon>Chelicerata</taxon>
        <taxon>Arachnida</taxon>
        <taxon>Araneae</taxon>
        <taxon>Araneomorphae</taxon>
        <taxon>Entelegynae</taxon>
        <taxon>Araneoidea</taxon>
        <taxon>Araneidae</taxon>
        <taxon>Argiope</taxon>
    </lineage>
</organism>
<evidence type="ECO:0000313" key="13">
    <source>
        <dbReference type="Proteomes" id="UP000807504"/>
    </source>
</evidence>
<reference evidence="12" key="1">
    <citation type="journal article" date="2020" name="bioRxiv">
        <title>Chromosome-level reference genome of the European wasp spider Argiope bruennichi: a resource for studies on range expansion and evolutionary adaptation.</title>
        <authorList>
            <person name="Sheffer M.M."/>
            <person name="Hoppe A."/>
            <person name="Krehenwinkel H."/>
            <person name="Uhl G."/>
            <person name="Kuss A.W."/>
            <person name="Jensen L."/>
            <person name="Jensen C."/>
            <person name="Gillespie R.G."/>
            <person name="Hoff K.J."/>
            <person name="Prost S."/>
        </authorList>
    </citation>
    <scope>NUCLEOTIDE SEQUENCE</scope>
</reference>
<dbReference type="InterPro" id="IPR013780">
    <property type="entry name" value="Glyco_hydro_b"/>
</dbReference>
<evidence type="ECO:0000256" key="1">
    <source>
        <dbReference type="ARBA" id="ARBA00004371"/>
    </source>
</evidence>
<keyword evidence="13" id="KW-1185">Reference proteome</keyword>
<dbReference type="AlphaFoldDB" id="A0A8T0F6P0"/>
<dbReference type="FunFam" id="3.20.20.70:FF:000070">
    <property type="entry name" value="Alpha-galactosidase"/>
    <property type="match status" value="1"/>
</dbReference>
<comment type="subunit">
    <text evidence="3 10">Homodimer.</text>
</comment>
<dbReference type="SUPFAM" id="SSF51011">
    <property type="entry name" value="Glycosyl hydrolase domain"/>
    <property type="match status" value="1"/>
</dbReference>
<keyword evidence="7" id="KW-0325">Glycoprotein</keyword>
<evidence type="ECO:0000256" key="2">
    <source>
        <dbReference type="ARBA" id="ARBA00009743"/>
    </source>
</evidence>
<evidence type="ECO:0000256" key="8">
    <source>
        <dbReference type="ARBA" id="ARBA00023228"/>
    </source>
</evidence>
<protein>
    <recommendedName>
        <fullName evidence="10">Alpha-galactosidase</fullName>
        <ecNumber evidence="10">3.2.1.-</ecNumber>
    </recommendedName>
</protein>
<dbReference type="GO" id="GO:0016020">
    <property type="term" value="C:membrane"/>
    <property type="evidence" value="ECO:0007669"/>
    <property type="project" value="GOC"/>
</dbReference>
<evidence type="ECO:0000256" key="11">
    <source>
        <dbReference type="SAM" id="SignalP"/>
    </source>
</evidence>
<proteinExistence type="inferred from homology"/>
<dbReference type="InterPro" id="IPR013785">
    <property type="entry name" value="Aldolase_TIM"/>
</dbReference>
<dbReference type="Gene3D" id="3.20.20.70">
    <property type="entry name" value="Aldolase class I"/>
    <property type="match status" value="1"/>
</dbReference>
<dbReference type="EMBL" id="JABXBU010000030">
    <property type="protein sequence ID" value="KAF8785988.1"/>
    <property type="molecule type" value="Genomic_DNA"/>
</dbReference>